<reference evidence="1 2" key="1">
    <citation type="submission" date="2024-10" db="EMBL/GenBank/DDBJ databases">
        <title>The Natural Products Discovery Center: Release of the First 8490 Sequenced Strains for Exploring Actinobacteria Biosynthetic Diversity.</title>
        <authorList>
            <person name="Kalkreuter E."/>
            <person name="Kautsar S.A."/>
            <person name="Yang D."/>
            <person name="Bader C.D."/>
            <person name="Teijaro C.N."/>
            <person name="Fluegel L."/>
            <person name="Davis C.M."/>
            <person name="Simpson J.R."/>
            <person name="Lauterbach L."/>
            <person name="Steele A.D."/>
            <person name="Gui C."/>
            <person name="Meng S."/>
            <person name="Li G."/>
            <person name="Viehrig K."/>
            <person name="Ye F."/>
            <person name="Su P."/>
            <person name="Kiefer A.F."/>
            <person name="Nichols A."/>
            <person name="Cepeda A.J."/>
            <person name="Yan W."/>
            <person name="Fan B."/>
            <person name="Jiang Y."/>
            <person name="Adhikari A."/>
            <person name="Zheng C.-J."/>
            <person name="Schuster L."/>
            <person name="Cowan T.M."/>
            <person name="Smanski M.J."/>
            <person name="Chevrette M.G."/>
            <person name="De Carvalho L.P.S."/>
            <person name="Shen B."/>
        </authorList>
    </citation>
    <scope>NUCLEOTIDE SEQUENCE [LARGE SCALE GENOMIC DNA]</scope>
    <source>
        <strain evidence="1 2">NPDC002593</strain>
    </source>
</reference>
<sequence>MDRIDRDEVVRILETAIDVVALPDTDVSWSGHDEPAQVITELRDLIRRISPPGPDSATTRQISLLFAPTGAVQEISISSGWGEGFLLLAERMDRALGEIEWG</sequence>
<protein>
    <submittedName>
        <fullName evidence="1">Uncharacterized protein</fullName>
    </submittedName>
</protein>
<evidence type="ECO:0000313" key="1">
    <source>
        <dbReference type="EMBL" id="MFF3569021.1"/>
    </source>
</evidence>
<dbReference type="RefSeq" id="WP_040823368.1">
    <property type="nucleotide sequence ID" value="NZ_JBIAQY010000004.1"/>
</dbReference>
<dbReference type="Proteomes" id="UP001601992">
    <property type="component" value="Unassembled WGS sequence"/>
</dbReference>
<evidence type="ECO:0000313" key="2">
    <source>
        <dbReference type="Proteomes" id="UP001601992"/>
    </source>
</evidence>
<keyword evidence="2" id="KW-1185">Reference proteome</keyword>
<dbReference type="EMBL" id="JBIAQY010000004">
    <property type="protein sequence ID" value="MFF3569021.1"/>
    <property type="molecule type" value="Genomic_DNA"/>
</dbReference>
<name>A0ABW6RYC1_9NOCA</name>
<proteinExistence type="predicted"/>
<organism evidence="1 2">
    <name type="scientific">Nocardia jiangxiensis</name>
    <dbReference type="NCBI Taxonomy" id="282685"/>
    <lineage>
        <taxon>Bacteria</taxon>
        <taxon>Bacillati</taxon>
        <taxon>Actinomycetota</taxon>
        <taxon>Actinomycetes</taxon>
        <taxon>Mycobacteriales</taxon>
        <taxon>Nocardiaceae</taxon>
        <taxon>Nocardia</taxon>
    </lineage>
</organism>
<gene>
    <name evidence="1" type="ORF">ACFYXQ_14715</name>
</gene>
<accession>A0ABW6RYC1</accession>
<comment type="caution">
    <text evidence="1">The sequence shown here is derived from an EMBL/GenBank/DDBJ whole genome shotgun (WGS) entry which is preliminary data.</text>
</comment>